<evidence type="ECO:0000256" key="5">
    <source>
        <dbReference type="ARBA" id="ARBA00022771"/>
    </source>
</evidence>
<feature type="domain" description="RING-type" evidence="10">
    <location>
        <begin position="296"/>
        <end position="337"/>
    </location>
</feature>
<name>A0A9W9J7T4_9EURO</name>
<evidence type="ECO:0000259" key="10">
    <source>
        <dbReference type="PROSITE" id="PS50089"/>
    </source>
</evidence>
<dbReference type="PROSITE" id="PS50089">
    <property type="entry name" value="ZF_RING_2"/>
    <property type="match status" value="1"/>
</dbReference>
<dbReference type="PANTHER" id="PTHR15710">
    <property type="entry name" value="E3 UBIQUITIN-PROTEIN LIGASE PRAJA"/>
    <property type="match status" value="1"/>
</dbReference>
<keyword evidence="3" id="KW-0808">Transferase</keyword>
<dbReference type="Pfam" id="PF13639">
    <property type="entry name" value="zf-RING_2"/>
    <property type="match status" value="1"/>
</dbReference>
<evidence type="ECO:0000313" key="11">
    <source>
        <dbReference type="EMBL" id="KAJ5189211.1"/>
    </source>
</evidence>
<keyword evidence="6" id="KW-0833">Ubl conjugation pathway</keyword>
<dbReference type="EC" id="2.3.2.27" evidence="2"/>
<feature type="region of interest" description="Disordered" evidence="9">
    <location>
        <begin position="144"/>
        <end position="194"/>
    </location>
</feature>
<reference evidence="11" key="2">
    <citation type="journal article" date="2023" name="IMA Fungus">
        <title>Comparative genomic study of the Penicillium genus elucidates a diverse pangenome and 15 lateral gene transfer events.</title>
        <authorList>
            <person name="Petersen C."/>
            <person name="Sorensen T."/>
            <person name="Nielsen M.R."/>
            <person name="Sondergaard T.E."/>
            <person name="Sorensen J.L."/>
            <person name="Fitzpatrick D.A."/>
            <person name="Frisvad J.C."/>
            <person name="Nielsen K.L."/>
        </authorList>
    </citation>
    <scope>NUCLEOTIDE SEQUENCE</scope>
    <source>
        <strain evidence="11">IBT 16849</strain>
    </source>
</reference>
<evidence type="ECO:0000256" key="9">
    <source>
        <dbReference type="SAM" id="MobiDB-lite"/>
    </source>
</evidence>
<keyword evidence="12" id="KW-1185">Reference proteome</keyword>
<accession>A0A9W9J7T4</accession>
<feature type="compositionally biased region" description="Low complexity" evidence="9">
    <location>
        <begin position="373"/>
        <end position="396"/>
    </location>
</feature>
<dbReference type="GO" id="GO:0005737">
    <property type="term" value="C:cytoplasm"/>
    <property type="evidence" value="ECO:0007669"/>
    <property type="project" value="TreeGrafter"/>
</dbReference>
<dbReference type="PANTHER" id="PTHR15710:SF228">
    <property type="entry name" value="FINGER DOMAIN PROTEIN, PUTATIVE-RELATED"/>
    <property type="match status" value="1"/>
</dbReference>
<gene>
    <name evidence="11" type="ORF">N7472_008225</name>
</gene>
<protein>
    <recommendedName>
        <fullName evidence="2">RING-type E3 ubiquitin transferase</fullName>
        <ecNumber evidence="2">2.3.2.27</ecNumber>
    </recommendedName>
</protein>
<dbReference type="InterPro" id="IPR013083">
    <property type="entry name" value="Znf_RING/FYVE/PHD"/>
</dbReference>
<evidence type="ECO:0000256" key="3">
    <source>
        <dbReference type="ARBA" id="ARBA00022679"/>
    </source>
</evidence>
<dbReference type="SUPFAM" id="SSF57850">
    <property type="entry name" value="RING/U-box"/>
    <property type="match status" value="1"/>
</dbReference>
<reference evidence="11" key="1">
    <citation type="submission" date="2022-11" db="EMBL/GenBank/DDBJ databases">
        <authorList>
            <person name="Petersen C."/>
        </authorList>
    </citation>
    <scope>NUCLEOTIDE SEQUENCE</scope>
    <source>
        <strain evidence="11">IBT 16849</strain>
    </source>
</reference>
<comment type="catalytic activity">
    <reaction evidence="1">
        <text>S-ubiquitinyl-[E2 ubiquitin-conjugating enzyme]-L-cysteine + [acceptor protein]-L-lysine = [E2 ubiquitin-conjugating enzyme]-L-cysteine + N(6)-ubiquitinyl-[acceptor protein]-L-lysine.</text>
        <dbReference type="EC" id="2.3.2.27"/>
    </reaction>
</comment>
<keyword evidence="7" id="KW-0862">Zinc</keyword>
<keyword evidence="5 8" id="KW-0863">Zinc-finger</keyword>
<dbReference type="CDD" id="cd16454">
    <property type="entry name" value="RING-H2_PA-TM-RING"/>
    <property type="match status" value="1"/>
</dbReference>
<dbReference type="FunFam" id="3.30.40.10:FF:000127">
    <property type="entry name" value="E3 ubiquitin-protein ligase RNF181"/>
    <property type="match status" value="1"/>
</dbReference>
<dbReference type="OrthoDB" id="8062037at2759"/>
<evidence type="ECO:0000256" key="1">
    <source>
        <dbReference type="ARBA" id="ARBA00000900"/>
    </source>
</evidence>
<organism evidence="11 12">
    <name type="scientific">Penicillium cf. griseofulvum</name>
    <dbReference type="NCBI Taxonomy" id="2972120"/>
    <lineage>
        <taxon>Eukaryota</taxon>
        <taxon>Fungi</taxon>
        <taxon>Dikarya</taxon>
        <taxon>Ascomycota</taxon>
        <taxon>Pezizomycotina</taxon>
        <taxon>Eurotiomycetes</taxon>
        <taxon>Eurotiomycetidae</taxon>
        <taxon>Eurotiales</taxon>
        <taxon>Aspergillaceae</taxon>
        <taxon>Penicillium</taxon>
    </lineage>
</organism>
<evidence type="ECO:0000256" key="6">
    <source>
        <dbReference type="ARBA" id="ARBA00022786"/>
    </source>
</evidence>
<evidence type="ECO:0000256" key="4">
    <source>
        <dbReference type="ARBA" id="ARBA00022723"/>
    </source>
</evidence>
<sequence>MDSSDRMFCHACGGVWLKDGGLTCPHCESEFTEIIEIPPEQPSEGSPSHRADSSSPPRVNPWIDRNPCERDTQEQQGPGLFGGGTPPYSSLRTYRSPDGRFSFSSATLNTGMPSGQRNNGPNPMVPLMMQSFDTMFQSLMEPNPRGYRGYGDEPFHAQSSTSPDWLEDDHLTGHHPGLSPRNADGPQPNNRNPTDLAEIMEAIRADIGLQTTRRGRGARGPASPHALSILSAILNMSRSDDAVYSQEELDRVITQLIENTGGTSTAAPPASDAAVQALPRKKVNEEMMGSEGKAVCSICMDNVELGLEVTVLPCTHWFHFNCIHAWLTQHDTCPHCRRGINSNIAGGEGTCENPVVIQDSPEQPRSHRRHSSSRTVRSGQSSLSSLPSRLSPQNSPHRSPTPEGGQSSNRRSSRGEGSSGGGFTNWFTNRFGSSA</sequence>
<dbReference type="Proteomes" id="UP001150879">
    <property type="component" value="Unassembled WGS sequence"/>
</dbReference>
<dbReference type="GO" id="GO:0061630">
    <property type="term" value="F:ubiquitin protein ligase activity"/>
    <property type="evidence" value="ECO:0007669"/>
    <property type="project" value="UniProtKB-EC"/>
</dbReference>
<dbReference type="GO" id="GO:0016567">
    <property type="term" value="P:protein ubiquitination"/>
    <property type="evidence" value="ECO:0007669"/>
    <property type="project" value="UniProtKB-ARBA"/>
</dbReference>
<evidence type="ECO:0000256" key="8">
    <source>
        <dbReference type="PROSITE-ProRule" id="PRU00175"/>
    </source>
</evidence>
<feature type="compositionally biased region" description="Polar residues" evidence="9">
    <location>
        <begin position="425"/>
        <end position="435"/>
    </location>
</feature>
<evidence type="ECO:0000256" key="7">
    <source>
        <dbReference type="ARBA" id="ARBA00022833"/>
    </source>
</evidence>
<dbReference type="SMART" id="SM00184">
    <property type="entry name" value="RING"/>
    <property type="match status" value="1"/>
</dbReference>
<dbReference type="EMBL" id="JAPQKP010000005">
    <property type="protein sequence ID" value="KAJ5189211.1"/>
    <property type="molecule type" value="Genomic_DNA"/>
</dbReference>
<evidence type="ECO:0000256" key="2">
    <source>
        <dbReference type="ARBA" id="ARBA00012483"/>
    </source>
</evidence>
<dbReference type="GO" id="GO:0008270">
    <property type="term" value="F:zinc ion binding"/>
    <property type="evidence" value="ECO:0007669"/>
    <property type="project" value="UniProtKB-KW"/>
</dbReference>
<dbReference type="InterPro" id="IPR001841">
    <property type="entry name" value="Znf_RING"/>
</dbReference>
<evidence type="ECO:0000313" key="12">
    <source>
        <dbReference type="Proteomes" id="UP001150879"/>
    </source>
</evidence>
<feature type="region of interest" description="Disordered" evidence="9">
    <location>
        <begin position="347"/>
        <end position="435"/>
    </location>
</feature>
<dbReference type="Gene3D" id="3.30.40.10">
    <property type="entry name" value="Zinc/RING finger domain, C3HC4 (zinc finger)"/>
    <property type="match status" value="1"/>
</dbReference>
<proteinExistence type="predicted"/>
<feature type="region of interest" description="Disordered" evidence="9">
    <location>
        <begin position="38"/>
        <end position="96"/>
    </location>
</feature>
<comment type="caution">
    <text evidence="11">The sequence shown here is derived from an EMBL/GenBank/DDBJ whole genome shotgun (WGS) entry which is preliminary data.</text>
</comment>
<dbReference type="AlphaFoldDB" id="A0A9W9J7T4"/>
<keyword evidence="4" id="KW-0479">Metal-binding</keyword>